<dbReference type="NCBIfam" id="NF002486">
    <property type="entry name" value="PRK01752.1"/>
    <property type="match status" value="1"/>
</dbReference>
<dbReference type="PANTHER" id="PTHR33747:SF1">
    <property type="entry name" value="ADENYLATE CYCLASE-ASSOCIATED CAP C-TERMINAL DOMAIN-CONTAINING PROTEIN"/>
    <property type="match status" value="1"/>
</dbReference>
<dbReference type="InterPro" id="IPR032710">
    <property type="entry name" value="NTF2-like_dom_sf"/>
</dbReference>
<organism evidence="2 3">
    <name type="scientific">Haemophilus influenzae 22.4-21</name>
    <dbReference type="NCBI Taxonomy" id="375063"/>
    <lineage>
        <taxon>Bacteria</taxon>
        <taxon>Pseudomonadati</taxon>
        <taxon>Pseudomonadota</taxon>
        <taxon>Gammaproteobacteria</taxon>
        <taxon>Pasteurellales</taxon>
        <taxon>Pasteurellaceae</taxon>
        <taxon>Haemophilus</taxon>
    </lineage>
</organism>
<dbReference type="InterPro" id="IPR048469">
    <property type="entry name" value="YchJ-like_M"/>
</dbReference>
<reference evidence="2 3" key="1">
    <citation type="journal article" date="2007" name="Genome Biol.">
        <title>Characterization and modeling of the Haemophilus influenzae core and supragenomes based on the complete genomic sequences of Rd and 12 clinical nontypeable strains.</title>
        <authorList>
            <person name="Hogg J.S."/>
            <person name="Hu F.Z."/>
            <person name="Janto B."/>
            <person name="Boissy R."/>
            <person name="Hayes J."/>
            <person name="Keefe R."/>
            <person name="Post J.C."/>
            <person name="Ehrlich G.D."/>
        </authorList>
    </citation>
    <scope>NUCLEOTIDE SEQUENCE [LARGE SCALE GENOMIC DNA]</scope>
    <source>
        <strain evidence="2 3">22.4-21</strain>
    </source>
</reference>
<dbReference type="Gene3D" id="3.10.450.50">
    <property type="match status" value="1"/>
</dbReference>
<sequence>MWQISFETSISRNGRATYAFTLYGLCVKNIPYIVATTVPSQQTLLETSLLQEWADNTVWLGLEILKTESLTKTQSAVEFKAIFQGDECEQAHQERSIFVKIEDRWYFVDPTVSLPTMKQPCVCDSGKKFKHCCGGFL</sequence>
<dbReference type="SUPFAM" id="SSF103642">
    <property type="entry name" value="Sec-C motif"/>
    <property type="match status" value="1"/>
</dbReference>
<dbReference type="Proteomes" id="UP000005596">
    <property type="component" value="Unassembled WGS sequence"/>
</dbReference>
<evidence type="ECO:0000313" key="2">
    <source>
        <dbReference type="EMBL" id="EDK14659.1"/>
    </source>
</evidence>
<dbReference type="BioCyc" id="HINF375063:G119K-79-MONOMER"/>
<dbReference type="AlphaFoldDB" id="A4NVE5"/>
<accession>A4NVE5</accession>
<name>A4NVE5_HAEIF</name>
<feature type="domain" description="YchJ-like middle NTF2-like" evidence="1">
    <location>
        <begin position="26"/>
        <end position="109"/>
    </location>
</feature>
<evidence type="ECO:0000313" key="3">
    <source>
        <dbReference type="Proteomes" id="UP000005596"/>
    </source>
</evidence>
<evidence type="ECO:0000259" key="1">
    <source>
        <dbReference type="Pfam" id="PF17775"/>
    </source>
</evidence>
<dbReference type="SUPFAM" id="SSF54427">
    <property type="entry name" value="NTF2-like"/>
    <property type="match status" value="1"/>
</dbReference>
<dbReference type="PANTHER" id="PTHR33747">
    <property type="entry name" value="UPF0225 PROTEIN SCO1677"/>
    <property type="match status" value="1"/>
</dbReference>
<gene>
    <name evidence="2" type="ORF">CGSHiR3021_09140</name>
</gene>
<protein>
    <recommendedName>
        <fullName evidence="1">YchJ-like middle NTF2-like domain-containing protein</fullName>
    </recommendedName>
</protein>
<dbReference type="InterPro" id="IPR004027">
    <property type="entry name" value="SEC_C_motif"/>
</dbReference>
<dbReference type="Pfam" id="PF17775">
    <property type="entry name" value="YchJ_M-like"/>
    <property type="match status" value="1"/>
</dbReference>
<dbReference type="Pfam" id="PF02810">
    <property type="entry name" value="SEC-C"/>
    <property type="match status" value="1"/>
</dbReference>
<proteinExistence type="predicted"/>
<dbReference type="EMBL" id="AAZJ01000001">
    <property type="protein sequence ID" value="EDK14659.1"/>
    <property type="molecule type" value="Genomic_DNA"/>
</dbReference>